<organism evidence="6 7">
    <name type="scientific">Propionispira arboris</name>
    <dbReference type="NCBI Taxonomy" id="84035"/>
    <lineage>
        <taxon>Bacteria</taxon>
        <taxon>Bacillati</taxon>
        <taxon>Bacillota</taxon>
        <taxon>Negativicutes</taxon>
        <taxon>Selenomonadales</taxon>
        <taxon>Selenomonadaceae</taxon>
        <taxon>Propionispira</taxon>
    </lineage>
</organism>
<dbReference type="Gene3D" id="1.20.120.530">
    <property type="entry name" value="GntR ligand-binding domain-like"/>
    <property type="match status" value="1"/>
</dbReference>
<keyword evidence="1" id="KW-0805">Transcription regulation</keyword>
<dbReference type="RefSeq" id="WP_091832486.1">
    <property type="nucleotide sequence ID" value="NZ_FNZK01000013.1"/>
</dbReference>
<keyword evidence="4" id="KW-0175">Coiled coil</keyword>
<dbReference type="STRING" id="84035.SAMN05660742_11345"/>
<dbReference type="SUPFAM" id="SSF48008">
    <property type="entry name" value="GntR ligand-binding domain-like"/>
    <property type="match status" value="1"/>
</dbReference>
<dbReference type="PANTHER" id="PTHR43537:SF5">
    <property type="entry name" value="UXU OPERON TRANSCRIPTIONAL REGULATOR"/>
    <property type="match status" value="1"/>
</dbReference>
<evidence type="ECO:0000256" key="2">
    <source>
        <dbReference type="ARBA" id="ARBA00023125"/>
    </source>
</evidence>
<gene>
    <name evidence="6" type="ORF">SAMN05660742_11345</name>
</gene>
<dbReference type="InterPro" id="IPR008920">
    <property type="entry name" value="TF_FadR/GntR_C"/>
</dbReference>
<dbReference type="InterPro" id="IPR000524">
    <property type="entry name" value="Tscrpt_reg_HTH_GntR"/>
</dbReference>
<dbReference type="GO" id="GO:0003700">
    <property type="term" value="F:DNA-binding transcription factor activity"/>
    <property type="evidence" value="ECO:0007669"/>
    <property type="project" value="InterPro"/>
</dbReference>
<dbReference type="Gene3D" id="1.10.10.10">
    <property type="entry name" value="Winged helix-like DNA-binding domain superfamily/Winged helix DNA-binding domain"/>
    <property type="match status" value="1"/>
</dbReference>
<dbReference type="PANTHER" id="PTHR43537">
    <property type="entry name" value="TRANSCRIPTIONAL REGULATOR, GNTR FAMILY"/>
    <property type="match status" value="1"/>
</dbReference>
<dbReference type="SMART" id="SM00345">
    <property type="entry name" value="HTH_GNTR"/>
    <property type="match status" value="1"/>
</dbReference>
<dbReference type="InterPro" id="IPR036390">
    <property type="entry name" value="WH_DNA-bd_sf"/>
</dbReference>
<dbReference type="Pfam" id="PF07729">
    <property type="entry name" value="FCD"/>
    <property type="match status" value="1"/>
</dbReference>
<dbReference type="PROSITE" id="PS50949">
    <property type="entry name" value="HTH_GNTR"/>
    <property type="match status" value="1"/>
</dbReference>
<dbReference type="CDD" id="cd07377">
    <property type="entry name" value="WHTH_GntR"/>
    <property type="match status" value="1"/>
</dbReference>
<sequence length="236" mass="26810">MYQPLNKVNMKGDGSLYHQVIDNIRNLVLNGKLKVGDKLPSERDLAELYGVSRVPIREALKTLEFLGIVQSVRGDGVYIQNIQAKNLLENVEFAVQDDSDLLPDLFEARTVIEVKAAQLAALRRTEEELEEMLEAVLDMERDLLLKRDASISSYRFHVAIIKASHNRVLYRIHDNLSGLLKLSRQKSLAVKGHSEVALDFHKQLLNKIREQQAEDAGKLMAEHLYKASLVIDNEKK</sequence>
<evidence type="ECO:0000313" key="6">
    <source>
        <dbReference type="EMBL" id="SEJ66777.1"/>
    </source>
</evidence>
<dbReference type="SUPFAM" id="SSF46785">
    <property type="entry name" value="Winged helix' DNA-binding domain"/>
    <property type="match status" value="1"/>
</dbReference>
<evidence type="ECO:0000256" key="1">
    <source>
        <dbReference type="ARBA" id="ARBA00023015"/>
    </source>
</evidence>
<dbReference type="InterPro" id="IPR011711">
    <property type="entry name" value="GntR_C"/>
</dbReference>
<evidence type="ECO:0000313" key="7">
    <source>
        <dbReference type="Proteomes" id="UP000199662"/>
    </source>
</evidence>
<proteinExistence type="predicted"/>
<keyword evidence="7" id="KW-1185">Reference proteome</keyword>
<dbReference type="Pfam" id="PF00392">
    <property type="entry name" value="GntR"/>
    <property type="match status" value="1"/>
</dbReference>
<keyword evidence="2" id="KW-0238">DNA-binding</keyword>
<dbReference type="PRINTS" id="PR00035">
    <property type="entry name" value="HTHGNTR"/>
</dbReference>
<feature type="domain" description="HTH gntR-type" evidence="5">
    <location>
        <begin position="14"/>
        <end position="82"/>
    </location>
</feature>
<evidence type="ECO:0000256" key="3">
    <source>
        <dbReference type="ARBA" id="ARBA00023163"/>
    </source>
</evidence>
<dbReference type="AlphaFoldDB" id="A0A1H7ASD9"/>
<dbReference type="GO" id="GO:0003677">
    <property type="term" value="F:DNA binding"/>
    <property type="evidence" value="ECO:0007669"/>
    <property type="project" value="UniProtKB-KW"/>
</dbReference>
<keyword evidence="3" id="KW-0804">Transcription</keyword>
<dbReference type="EMBL" id="FNZK01000013">
    <property type="protein sequence ID" value="SEJ66777.1"/>
    <property type="molecule type" value="Genomic_DNA"/>
</dbReference>
<evidence type="ECO:0000259" key="5">
    <source>
        <dbReference type="PROSITE" id="PS50949"/>
    </source>
</evidence>
<feature type="coiled-coil region" evidence="4">
    <location>
        <begin position="112"/>
        <end position="142"/>
    </location>
</feature>
<reference evidence="6 7" key="1">
    <citation type="submission" date="2016-10" db="EMBL/GenBank/DDBJ databases">
        <authorList>
            <person name="de Groot N.N."/>
        </authorList>
    </citation>
    <scope>NUCLEOTIDE SEQUENCE [LARGE SCALE GENOMIC DNA]</scope>
    <source>
        <strain evidence="6 7">DSM 2179</strain>
    </source>
</reference>
<accession>A0A1H7ASD9</accession>
<dbReference type="Proteomes" id="UP000199662">
    <property type="component" value="Unassembled WGS sequence"/>
</dbReference>
<name>A0A1H7ASD9_9FIRM</name>
<protein>
    <submittedName>
        <fullName evidence="6">GntR family transcriptional regulator, transcriptional repressor for pyruvate dehydrogenase complex</fullName>
    </submittedName>
</protein>
<keyword evidence="6" id="KW-0670">Pyruvate</keyword>
<dbReference type="InterPro" id="IPR036388">
    <property type="entry name" value="WH-like_DNA-bd_sf"/>
</dbReference>
<evidence type="ECO:0000256" key="4">
    <source>
        <dbReference type="SAM" id="Coils"/>
    </source>
</evidence>
<dbReference type="SMART" id="SM00895">
    <property type="entry name" value="FCD"/>
    <property type="match status" value="1"/>
</dbReference>